<organism evidence="2 3">
    <name type="scientific">Dichomitus squalens</name>
    <dbReference type="NCBI Taxonomy" id="114155"/>
    <lineage>
        <taxon>Eukaryota</taxon>
        <taxon>Fungi</taxon>
        <taxon>Dikarya</taxon>
        <taxon>Basidiomycota</taxon>
        <taxon>Agaricomycotina</taxon>
        <taxon>Agaricomycetes</taxon>
        <taxon>Polyporales</taxon>
        <taxon>Polyporaceae</taxon>
        <taxon>Dichomitus</taxon>
    </lineage>
</organism>
<evidence type="ECO:0000313" key="3">
    <source>
        <dbReference type="Proteomes" id="UP000292082"/>
    </source>
</evidence>
<sequence length="88" mass="10141">MADNFNIAHAISCSSFSLFVDLIAYLCRVYLRQSGERVAMIDVAGKARCIPVSIYLCVAQPISRDYRTVRKHCRRRFHSYVEILLTIQ</sequence>
<evidence type="ECO:0000256" key="1">
    <source>
        <dbReference type="SAM" id="Phobius"/>
    </source>
</evidence>
<dbReference type="AlphaFoldDB" id="A0A4Q9PYD0"/>
<protein>
    <submittedName>
        <fullName evidence="2">Uncharacterized protein</fullName>
    </submittedName>
</protein>
<proteinExistence type="predicted"/>
<gene>
    <name evidence="2" type="ORF">BD310DRAFT_924186</name>
</gene>
<evidence type="ECO:0000313" key="2">
    <source>
        <dbReference type="EMBL" id="TBU59787.1"/>
    </source>
</evidence>
<dbReference type="EMBL" id="ML145110">
    <property type="protein sequence ID" value="TBU59787.1"/>
    <property type="molecule type" value="Genomic_DNA"/>
</dbReference>
<dbReference type="Proteomes" id="UP000292082">
    <property type="component" value="Unassembled WGS sequence"/>
</dbReference>
<keyword evidence="1" id="KW-0472">Membrane</keyword>
<accession>A0A4Q9PYD0</accession>
<keyword evidence="1" id="KW-1133">Transmembrane helix</keyword>
<feature type="transmembrane region" description="Helical" evidence="1">
    <location>
        <begin position="6"/>
        <end position="27"/>
    </location>
</feature>
<keyword evidence="3" id="KW-1185">Reference proteome</keyword>
<keyword evidence="1" id="KW-0812">Transmembrane</keyword>
<name>A0A4Q9PYD0_9APHY</name>
<reference evidence="2 3" key="1">
    <citation type="submission" date="2019-01" db="EMBL/GenBank/DDBJ databases">
        <title>Draft genome sequences of three monokaryotic isolates of the white-rot basidiomycete fungus Dichomitus squalens.</title>
        <authorList>
            <consortium name="DOE Joint Genome Institute"/>
            <person name="Lopez S.C."/>
            <person name="Andreopoulos B."/>
            <person name="Pangilinan J."/>
            <person name="Lipzen A."/>
            <person name="Riley R."/>
            <person name="Ahrendt S."/>
            <person name="Ng V."/>
            <person name="Barry K."/>
            <person name="Daum C."/>
            <person name="Grigoriev I.V."/>
            <person name="Hilden K.S."/>
            <person name="Makela M.R."/>
            <person name="de Vries R.P."/>
        </authorList>
    </citation>
    <scope>NUCLEOTIDE SEQUENCE [LARGE SCALE GENOMIC DNA]</scope>
    <source>
        <strain evidence="2 3">CBS 464.89</strain>
    </source>
</reference>